<dbReference type="Proteomes" id="UP000225706">
    <property type="component" value="Unassembled WGS sequence"/>
</dbReference>
<dbReference type="AlphaFoldDB" id="A0A2B4R2J3"/>
<name>A0A2B4R2J3_STYPI</name>
<reference evidence="2" key="1">
    <citation type="journal article" date="2017" name="bioRxiv">
        <title>Comparative analysis of the genomes of Stylophora pistillata and Acropora digitifera provides evidence for extensive differences between species of corals.</title>
        <authorList>
            <person name="Voolstra C.R."/>
            <person name="Li Y."/>
            <person name="Liew Y.J."/>
            <person name="Baumgarten S."/>
            <person name="Zoccola D."/>
            <person name="Flot J.-F."/>
            <person name="Tambutte S."/>
            <person name="Allemand D."/>
            <person name="Aranda M."/>
        </authorList>
    </citation>
    <scope>NUCLEOTIDE SEQUENCE [LARGE SCALE GENOMIC DNA]</scope>
</reference>
<accession>A0A2B4R2J3</accession>
<evidence type="ECO:0000313" key="2">
    <source>
        <dbReference type="Proteomes" id="UP000225706"/>
    </source>
</evidence>
<sequence>MEEWEIPSEVDDFESRYADELDLLKEFDKEDVAPSSKKGLNFHDVKEAVSNGVELDSVSIIKLNEQPNSKKRNCDEMFLPLLEDDVEDEPYPLDEGLYITCSYYTS</sequence>
<gene>
    <name evidence="1" type="ORF">AWC38_SpisGene25537</name>
</gene>
<comment type="caution">
    <text evidence="1">The sequence shown here is derived from an EMBL/GenBank/DDBJ whole genome shotgun (WGS) entry which is preliminary data.</text>
</comment>
<organism evidence="1 2">
    <name type="scientific">Stylophora pistillata</name>
    <name type="common">Smooth cauliflower coral</name>
    <dbReference type="NCBI Taxonomy" id="50429"/>
    <lineage>
        <taxon>Eukaryota</taxon>
        <taxon>Metazoa</taxon>
        <taxon>Cnidaria</taxon>
        <taxon>Anthozoa</taxon>
        <taxon>Hexacorallia</taxon>
        <taxon>Scleractinia</taxon>
        <taxon>Astrocoeniina</taxon>
        <taxon>Pocilloporidae</taxon>
        <taxon>Stylophora</taxon>
    </lineage>
</organism>
<proteinExistence type="predicted"/>
<keyword evidence="2" id="KW-1185">Reference proteome</keyword>
<evidence type="ECO:0000313" key="1">
    <source>
        <dbReference type="EMBL" id="PFX11043.1"/>
    </source>
</evidence>
<dbReference type="OrthoDB" id="416454at2759"/>
<protein>
    <submittedName>
        <fullName evidence="1">Uncharacterized protein</fullName>
    </submittedName>
</protein>
<dbReference type="EMBL" id="LSMT01004215">
    <property type="protein sequence ID" value="PFX11043.1"/>
    <property type="molecule type" value="Genomic_DNA"/>
</dbReference>